<feature type="region of interest" description="Disordered" evidence="1">
    <location>
        <begin position="169"/>
        <end position="261"/>
    </location>
</feature>
<protein>
    <submittedName>
        <fullName evidence="2">Predicted protein</fullName>
    </submittedName>
</protein>
<keyword evidence="3" id="KW-1185">Reference proteome</keyword>
<evidence type="ECO:0000313" key="3">
    <source>
        <dbReference type="Proteomes" id="UP000001876"/>
    </source>
</evidence>
<feature type="compositionally biased region" description="Basic and acidic residues" evidence="1">
    <location>
        <begin position="189"/>
        <end position="215"/>
    </location>
</feature>
<gene>
    <name evidence="2" type="ORF">MICPUCDRAFT_48382</name>
</gene>
<evidence type="ECO:0000313" key="2">
    <source>
        <dbReference type="EMBL" id="EEH53627.1"/>
    </source>
</evidence>
<name>C1N2Q4_MICPC</name>
<sequence>VATAVVVAATAAVAVRPHPQRRAVRRERRPNGSERPLPPRARATARVHEGVGARVQSARESREGRERHAGRHARARRVDVAATARGGAGPGRGAPSRGGGGRARGDRGRRRRRAGAGVVRSRERAVARVRRDALAIARDEERFANSLRRRRVVVVVVVVAQVDDVRGRRRHSVLPRRGRERPRASLRGLGHERADIPRPADIRRRRDRRDGDDRRRRATQRRRERVDPAQPAPLPHERAAARRRRDVRDAPRGGQHRARPLSYVLEPSLPQVRAAVHPRHDHGVPDRSSRVELRADRRAAARLAVVVEPAVDLRRRRSLALLRGGSRFRRRRRRRDRRGTPPRAHGVIGVLHRDVSLHVRDGRARDRSGEARVREVRDEDAAAVHDRRAVEDRQRAGATGQRGRLAAV</sequence>
<feature type="compositionally biased region" description="Basic and acidic residues" evidence="1">
    <location>
        <begin position="46"/>
        <end position="67"/>
    </location>
</feature>
<feature type="compositionally biased region" description="Basic residues" evidence="1">
    <location>
        <begin position="18"/>
        <end position="28"/>
    </location>
</feature>
<feature type="region of interest" description="Disordered" evidence="1">
    <location>
        <begin position="361"/>
        <end position="408"/>
    </location>
</feature>
<accession>C1N2Q4</accession>
<proteinExistence type="predicted"/>
<dbReference type="Proteomes" id="UP000001876">
    <property type="component" value="Unassembled WGS sequence"/>
</dbReference>
<feature type="compositionally biased region" description="Low complexity" evidence="1">
    <location>
        <begin position="396"/>
        <end position="408"/>
    </location>
</feature>
<dbReference type="EMBL" id="GG663745">
    <property type="protein sequence ID" value="EEH53627.1"/>
    <property type="molecule type" value="Genomic_DNA"/>
</dbReference>
<feature type="compositionally biased region" description="Basic residues" evidence="1">
    <location>
        <begin position="169"/>
        <end position="180"/>
    </location>
</feature>
<dbReference type="AlphaFoldDB" id="C1N2Q4"/>
<feature type="non-terminal residue" evidence="2">
    <location>
        <position position="408"/>
    </location>
</feature>
<feature type="region of interest" description="Disordered" evidence="1">
    <location>
        <begin position="17"/>
        <end position="119"/>
    </location>
</feature>
<feature type="non-terminal residue" evidence="2">
    <location>
        <position position="1"/>
    </location>
</feature>
<dbReference type="RefSeq" id="XP_003061915.1">
    <property type="nucleotide sequence ID" value="XM_003061869.1"/>
</dbReference>
<feature type="compositionally biased region" description="Basic and acidic residues" evidence="1">
    <location>
        <begin position="235"/>
        <end position="251"/>
    </location>
</feature>
<evidence type="ECO:0000256" key="1">
    <source>
        <dbReference type="SAM" id="MobiDB-lite"/>
    </source>
</evidence>
<reference evidence="2 3" key="1">
    <citation type="journal article" date="2009" name="Science">
        <title>Green evolution and dynamic adaptations revealed by genomes of the marine picoeukaryotes Micromonas.</title>
        <authorList>
            <person name="Worden A.Z."/>
            <person name="Lee J.H."/>
            <person name="Mock T."/>
            <person name="Rouze P."/>
            <person name="Simmons M.P."/>
            <person name="Aerts A.L."/>
            <person name="Allen A.E."/>
            <person name="Cuvelier M.L."/>
            <person name="Derelle E."/>
            <person name="Everett M.V."/>
            <person name="Foulon E."/>
            <person name="Grimwood J."/>
            <person name="Gundlach H."/>
            <person name="Henrissat B."/>
            <person name="Napoli C."/>
            <person name="McDonald S.M."/>
            <person name="Parker M.S."/>
            <person name="Rombauts S."/>
            <person name="Salamov A."/>
            <person name="Von Dassow P."/>
            <person name="Badger J.H."/>
            <person name="Coutinho P.M."/>
            <person name="Demir E."/>
            <person name="Dubchak I."/>
            <person name="Gentemann C."/>
            <person name="Eikrem W."/>
            <person name="Gready J.E."/>
            <person name="John U."/>
            <person name="Lanier W."/>
            <person name="Lindquist E.A."/>
            <person name="Lucas S."/>
            <person name="Mayer K.F."/>
            <person name="Moreau H."/>
            <person name="Not F."/>
            <person name="Otillar R."/>
            <person name="Panaud O."/>
            <person name="Pangilinan J."/>
            <person name="Paulsen I."/>
            <person name="Piegu B."/>
            <person name="Poliakov A."/>
            <person name="Robbens S."/>
            <person name="Schmutz J."/>
            <person name="Toulza E."/>
            <person name="Wyss T."/>
            <person name="Zelensky A."/>
            <person name="Zhou K."/>
            <person name="Armbrust E.V."/>
            <person name="Bhattacharya D."/>
            <person name="Goodenough U.W."/>
            <person name="Van de Peer Y."/>
            <person name="Grigoriev I.V."/>
        </authorList>
    </citation>
    <scope>NUCLEOTIDE SEQUENCE [LARGE SCALE GENOMIC DNA]</scope>
    <source>
        <strain evidence="2 3">CCMP1545</strain>
    </source>
</reference>
<dbReference type="KEGG" id="mpp:MICPUCDRAFT_48382"/>
<organism evidence="3">
    <name type="scientific">Micromonas pusilla (strain CCMP1545)</name>
    <name type="common">Picoplanktonic green alga</name>
    <dbReference type="NCBI Taxonomy" id="564608"/>
    <lineage>
        <taxon>Eukaryota</taxon>
        <taxon>Viridiplantae</taxon>
        <taxon>Chlorophyta</taxon>
        <taxon>Mamiellophyceae</taxon>
        <taxon>Mamiellales</taxon>
        <taxon>Mamiellaceae</taxon>
        <taxon>Micromonas</taxon>
    </lineage>
</organism>
<dbReference type="GeneID" id="9687566"/>
<feature type="compositionally biased region" description="Basic and acidic residues" evidence="1">
    <location>
        <begin position="361"/>
        <end position="395"/>
    </location>
</feature>
<feature type="compositionally biased region" description="Gly residues" evidence="1">
    <location>
        <begin position="86"/>
        <end position="102"/>
    </location>
</feature>